<keyword evidence="12" id="KW-0677">Repeat</keyword>
<evidence type="ECO:0000256" key="3">
    <source>
        <dbReference type="ARBA" id="ARBA00009592"/>
    </source>
</evidence>
<dbReference type="Gramene" id="AUR62011371-RA">
    <property type="protein sequence ID" value="AUR62011371-RA:cds"/>
    <property type="gene ID" value="AUR62011371"/>
</dbReference>
<dbReference type="SMART" id="SM00220">
    <property type="entry name" value="S_TKc"/>
    <property type="match status" value="1"/>
</dbReference>
<dbReference type="SMART" id="SM00369">
    <property type="entry name" value="LRR_TYP"/>
    <property type="match status" value="8"/>
</dbReference>
<keyword evidence="11" id="KW-0732">Signal</keyword>
<dbReference type="PROSITE" id="PS50011">
    <property type="entry name" value="PROTEIN_KINASE_DOM"/>
    <property type="match status" value="1"/>
</dbReference>
<feature type="domain" description="Protein kinase" evidence="24">
    <location>
        <begin position="704"/>
        <end position="982"/>
    </location>
</feature>
<dbReference type="GO" id="GO:0033612">
    <property type="term" value="F:receptor serine/threonine kinase binding"/>
    <property type="evidence" value="ECO:0007669"/>
    <property type="project" value="TreeGrafter"/>
</dbReference>
<evidence type="ECO:0000256" key="14">
    <source>
        <dbReference type="ARBA" id="ARBA00022777"/>
    </source>
</evidence>
<evidence type="ECO:0000313" key="25">
    <source>
        <dbReference type="EnsemblPlants" id="AUR62011371-RA:cds"/>
    </source>
</evidence>
<evidence type="ECO:0000256" key="12">
    <source>
        <dbReference type="ARBA" id="ARBA00022737"/>
    </source>
</evidence>
<keyword evidence="26" id="KW-1185">Reference proteome</keyword>
<dbReference type="CDD" id="cd14066">
    <property type="entry name" value="STKc_IRAK"/>
    <property type="match status" value="1"/>
</dbReference>
<dbReference type="InterPro" id="IPR055414">
    <property type="entry name" value="LRR_R13L4/SHOC2-like"/>
</dbReference>
<dbReference type="SMART" id="SM00365">
    <property type="entry name" value="LRR_SD22"/>
    <property type="match status" value="5"/>
</dbReference>
<keyword evidence="5" id="KW-1003">Cell membrane</keyword>
<dbReference type="InterPro" id="IPR001611">
    <property type="entry name" value="Leu-rich_rpt"/>
</dbReference>
<reference evidence="25" key="1">
    <citation type="journal article" date="2017" name="Nature">
        <title>The genome of Chenopodium quinoa.</title>
        <authorList>
            <person name="Jarvis D.E."/>
            <person name="Ho Y.S."/>
            <person name="Lightfoot D.J."/>
            <person name="Schmoeckel S.M."/>
            <person name="Li B."/>
            <person name="Borm T.J.A."/>
            <person name="Ohyanagi H."/>
            <person name="Mineta K."/>
            <person name="Michell C.T."/>
            <person name="Saber N."/>
            <person name="Kharbatia N.M."/>
            <person name="Rupper R.R."/>
            <person name="Sharp A.R."/>
            <person name="Dally N."/>
            <person name="Boughton B.A."/>
            <person name="Woo Y.H."/>
            <person name="Gao G."/>
            <person name="Schijlen E.G.W.M."/>
            <person name="Guo X."/>
            <person name="Momin A.A."/>
            <person name="Negrao S."/>
            <person name="Al-Babili S."/>
            <person name="Gehring C."/>
            <person name="Roessner U."/>
            <person name="Jung C."/>
            <person name="Murphy K."/>
            <person name="Arold S.T."/>
            <person name="Gojobori T."/>
            <person name="van der Linden C.G."/>
            <person name="van Loo E.N."/>
            <person name="Jellen E.N."/>
            <person name="Maughan P.J."/>
            <person name="Tester M."/>
        </authorList>
    </citation>
    <scope>NUCLEOTIDE SEQUENCE [LARGE SCALE GENOMIC DNA]</scope>
    <source>
        <strain evidence="25">cv. PI 614886</strain>
    </source>
</reference>
<dbReference type="EnsemblPlants" id="AUR62011371-RA">
    <property type="protein sequence ID" value="AUR62011371-RA:cds"/>
    <property type="gene ID" value="AUR62011371"/>
</dbReference>
<evidence type="ECO:0000256" key="7">
    <source>
        <dbReference type="ARBA" id="ARBA00022553"/>
    </source>
</evidence>
<dbReference type="InterPro" id="IPR008271">
    <property type="entry name" value="Ser/Thr_kinase_AS"/>
</dbReference>
<dbReference type="InterPro" id="IPR011009">
    <property type="entry name" value="Kinase-like_dom_sf"/>
</dbReference>
<keyword evidence="18" id="KW-0675">Receptor</keyword>
<name>A0A803LDW5_CHEQI</name>
<feature type="transmembrane region" description="Helical" evidence="23">
    <location>
        <begin position="6"/>
        <end position="26"/>
    </location>
</feature>
<comment type="catalytic activity">
    <reaction evidence="20">
        <text>L-threonyl-[protein] + ATP = O-phospho-L-threonyl-[protein] + ADP + H(+)</text>
        <dbReference type="Rhea" id="RHEA:46608"/>
        <dbReference type="Rhea" id="RHEA-COMP:11060"/>
        <dbReference type="Rhea" id="RHEA-COMP:11605"/>
        <dbReference type="ChEBI" id="CHEBI:15378"/>
        <dbReference type="ChEBI" id="CHEBI:30013"/>
        <dbReference type="ChEBI" id="CHEBI:30616"/>
        <dbReference type="ChEBI" id="CHEBI:61977"/>
        <dbReference type="ChEBI" id="CHEBI:456216"/>
        <dbReference type="EC" id="2.7.11.1"/>
    </reaction>
</comment>
<dbReference type="GO" id="GO:0004674">
    <property type="term" value="F:protein serine/threonine kinase activity"/>
    <property type="evidence" value="ECO:0007669"/>
    <property type="project" value="UniProtKB-KW"/>
</dbReference>
<dbReference type="InterPro" id="IPR050647">
    <property type="entry name" value="Plant_LRR-RLKs"/>
</dbReference>
<accession>A0A803LDW5</accession>
<dbReference type="Gene3D" id="1.10.510.10">
    <property type="entry name" value="Transferase(Phosphotransferase) domain 1"/>
    <property type="match status" value="1"/>
</dbReference>
<dbReference type="FunFam" id="1.10.510.10:FF:000358">
    <property type="entry name" value="Putative leucine-rich repeat receptor-like serine/threonine-protein kinase"/>
    <property type="match status" value="1"/>
</dbReference>
<evidence type="ECO:0000256" key="9">
    <source>
        <dbReference type="ARBA" id="ARBA00022679"/>
    </source>
</evidence>
<dbReference type="PANTHER" id="PTHR48056:SF89">
    <property type="entry name" value="OS06G0585982 PROTEIN"/>
    <property type="match status" value="1"/>
</dbReference>
<sequence>MSSRNTLLYWIIFSLSALCCLEFSIASNTSTDRIALLEIKAKISDDPLNLMSSWNDSLPFCEWYGVTCGGKHWRVTVLDLHSSKLTGTLSPHLGNLSFLRILNLQNNSFSSVLPPEIGRLHRLQTLRLSNNSIGGKIPSNISNCYSLTGIHLSLNKFVGKIPPTVGSLSHLQFLMLARNNLTGNVPSSLGNLSSLSMLSLGGNNLVGSISDSLGKLKNLTSLNLCENKFSGVLPPSIFNLSLLTYLCLYQNEFEGNLPADIGNTLPNLQWFSIYNNRFTGHIPTSISNASNLEVLDLSQNNLRGQVPSLHKLVNLIHLVLYSNSLGYGQAQDLDFVSSLANSTNLQWLEIDQNKFKGIFPKIICNFSSITYLVLSDNSLSGEIPICIENLAEMQYFDASKNALSSVIPQGIGKLQNLQLLSLNDNLLSGVIPPSIGNLTKLSMLFLYNNSLEGQIPPTLENCRSLIELLLSDNNLTGSIPSQLYNIPSLTIALSLDGNRLTGSLSEEVGQLKNLAALDVSGNRLSGEIPRSLGSCLSLELLGMDENRFQGTIPNELQKLTGLIEIDLSYNNLSGKIPKFLASLNLRRLNLSYNNLEGEVPIGGVFNNAKNLSVIGNNRICGGISVLNLPHCKFSHTTKKRRLMNKKLTVVILSAILGVVLLVTLLVVSYICWFKRKPEEPTSSSDSNNFQNVSYQTLLKATNGFSSENLIGTGSFGIVYKGILEEDRSTVAIKIFNLENRGASKSFLAECSVLRSIRHRNLVKVITVCSSVDYQGKDFKALVFEYMVNGSLDNWFHPTEAITRADGTNDTSRNLNFRQRLDIAIEVAFALDYLHHHCGTSIVHCDLKPSNILLDENMVAHVGDFGLAKFLLKGITDSQANQSTSIGVRGTIGYTPPEYGVGNEVSTRGDVYSFGILLLEIFTGKRPTNDMFKGGLSLHCYVKEALPEHVIEILDHVLVDEIDHEETDRRDSTLMLEALTSILGIAISCSAEVPRERLDISDVATKLSSIRNKLLGTRLQQRRRIRAALQSSGCRNTKVINVYITLSSHEQTSDVMDMKNKMS</sequence>
<evidence type="ECO:0000256" key="22">
    <source>
        <dbReference type="PROSITE-ProRule" id="PRU10141"/>
    </source>
</evidence>
<keyword evidence="10 23" id="KW-0812">Transmembrane</keyword>
<dbReference type="SUPFAM" id="SSF56112">
    <property type="entry name" value="Protein kinase-like (PK-like)"/>
    <property type="match status" value="1"/>
</dbReference>
<dbReference type="Pfam" id="PF07714">
    <property type="entry name" value="PK_Tyr_Ser-Thr"/>
    <property type="match status" value="1"/>
</dbReference>
<dbReference type="InterPro" id="IPR013210">
    <property type="entry name" value="LRR_N_plant-typ"/>
</dbReference>
<dbReference type="PANTHER" id="PTHR48056">
    <property type="entry name" value="LRR RECEPTOR-LIKE SERINE/THREONINE-PROTEIN KINASE-RELATED"/>
    <property type="match status" value="1"/>
</dbReference>
<keyword evidence="13 22" id="KW-0547">Nucleotide-binding</keyword>
<feature type="transmembrane region" description="Helical" evidence="23">
    <location>
        <begin position="647"/>
        <end position="670"/>
    </location>
</feature>
<keyword evidence="19" id="KW-0325">Glycoprotein</keyword>
<reference evidence="25" key="2">
    <citation type="submission" date="2021-03" db="UniProtKB">
        <authorList>
            <consortium name="EnsemblPlants"/>
        </authorList>
    </citation>
    <scope>IDENTIFICATION</scope>
</reference>
<dbReference type="InterPro" id="IPR032675">
    <property type="entry name" value="LRR_dom_sf"/>
</dbReference>
<dbReference type="PROSITE" id="PS51450">
    <property type="entry name" value="LRR"/>
    <property type="match status" value="1"/>
</dbReference>
<keyword evidence="14" id="KW-0418">Kinase</keyword>
<dbReference type="Gene3D" id="3.80.10.10">
    <property type="entry name" value="Ribonuclease Inhibitor"/>
    <property type="match status" value="3"/>
</dbReference>
<dbReference type="AlphaFoldDB" id="A0A803LDW5"/>
<dbReference type="Gene3D" id="3.30.200.20">
    <property type="entry name" value="Phosphorylase Kinase, domain 1"/>
    <property type="match status" value="1"/>
</dbReference>
<dbReference type="GO" id="GO:0005524">
    <property type="term" value="F:ATP binding"/>
    <property type="evidence" value="ECO:0007669"/>
    <property type="project" value="UniProtKB-UniRule"/>
</dbReference>
<comment type="similarity">
    <text evidence="2">Belongs to the protein kinase superfamily. Ser/Thr protein kinase family.</text>
</comment>
<evidence type="ECO:0000256" key="4">
    <source>
        <dbReference type="ARBA" id="ARBA00012513"/>
    </source>
</evidence>
<dbReference type="PROSITE" id="PS00107">
    <property type="entry name" value="PROTEIN_KINASE_ATP"/>
    <property type="match status" value="1"/>
</dbReference>
<dbReference type="Proteomes" id="UP000596660">
    <property type="component" value="Unplaced"/>
</dbReference>
<evidence type="ECO:0000256" key="23">
    <source>
        <dbReference type="SAM" id="Phobius"/>
    </source>
</evidence>
<dbReference type="InterPro" id="IPR000719">
    <property type="entry name" value="Prot_kinase_dom"/>
</dbReference>
<dbReference type="Pfam" id="PF23598">
    <property type="entry name" value="LRR_14"/>
    <property type="match status" value="1"/>
</dbReference>
<dbReference type="InterPro" id="IPR001245">
    <property type="entry name" value="Ser-Thr/Tyr_kinase_cat_dom"/>
</dbReference>
<keyword evidence="15 22" id="KW-0067">ATP-binding</keyword>
<evidence type="ECO:0000256" key="1">
    <source>
        <dbReference type="ARBA" id="ARBA00004251"/>
    </source>
</evidence>
<dbReference type="OMA" id="YRHERQT"/>
<evidence type="ECO:0000256" key="13">
    <source>
        <dbReference type="ARBA" id="ARBA00022741"/>
    </source>
</evidence>
<evidence type="ECO:0000256" key="6">
    <source>
        <dbReference type="ARBA" id="ARBA00022527"/>
    </source>
</evidence>
<keyword evidence="9" id="KW-0808">Transferase</keyword>
<dbReference type="InterPro" id="IPR017441">
    <property type="entry name" value="Protein_kinase_ATP_BS"/>
</dbReference>
<proteinExistence type="inferred from homology"/>
<evidence type="ECO:0000256" key="21">
    <source>
        <dbReference type="ARBA" id="ARBA00048679"/>
    </source>
</evidence>
<evidence type="ECO:0000256" key="15">
    <source>
        <dbReference type="ARBA" id="ARBA00022840"/>
    </source>
</evidence>
<evidence type="ECO:0000256" key="5">
    <source>
        <dbReference type="ARBA" id="ARBA00022475"/>
    </source>
</evidence>
<evidence type="ECO:0000256" key="11">
    <source>
        <dbReference type="ARBA" id="ARBA00022729"/>
    </source>
</evidence>
<comment type="subcellular location">
    <subcellularLocation>
        <location evidence="1">Cell membrane</location>
        <topology evidence="1">Single-pass type I membrane protein</topology>
    </subcellularLocation>
</comment>
<dbReference type="FunFam" id="3.30.200.20:FF:000432">
    <property type="entry name" value="LRR receptor-like serine/threonine-protein kinase EFR"/>
    <property type="match status" value="1"/>
</dbReference>
<evidence type="ECO:0000256" key="17">
    <source>
        <dbReference type="ARBA" id="ARBA00023136"/>
    </source>
</evidence>
<dbReference type="SUPFAM" id="SSF52058">
    <property type="entry name" value="L domain-like"/>
    <property type="match status" value="2"/>
</dbReference>
<dbReference type="InterPro" id="IPR003591">
    <property type="entry name" value="Leu-rich_rpt_typical-subtyp"/>
</dbReference>
<keyword evidence="6" id="KW-0723">Serine/threonine-protein kinase</keyword>
<dbReference type="FunFam" id="3.80.10.10:FF:000288">
    <property type="entry name" value="LRR receptor-like serine/threonine-protein kinase EFR"/>
    <property type="match status" value="1"/>
</dbReference>
<comment type="catalytic activity">
    <reaction evidence="21">
        <text>L-seryl-[protein] + ATP = O-phospho-L-seryl-[protein] + ADP + H(+)</text>
        <dbReference type="Rhea" id="RHEA:17989"/>
        <dbReference type="Rhea" id="RHEA-COMP:9863"/>
        <dbReference type="Rhea" id="RHEA-COMP:11604"/>
        <dbReference type="ChEBI" id="CHEBI:15378"/>
        <dbReference type="ChEBI" id="CHEBI:29999"/>
        <dbReference type="ChEBI" id="CHEBI:30616"/>
        <dbReference type="ChEBI" id="CHEBI:83421"/>
        <dbReference type="ChEBI" id="CHEBI:456216"/>
        <dbReference type="EC" id="2.7.11.1"/>
    </reaction>
</comment>
<evidence type="ECO:0000256" key="19">
    <source>
        <dbReference type="ARBA" id="ARBA00023180"/>
    </source>
</evidence>
<keyword evidence="8" id="KW-0433">Leucine-rich repeat</keyword>
<dbReference type="Pfam" id="PF00560">
    <property type="entry name" value="LRR_1"/>
    <property type="match status" value="9"/>
</dbReference>
<evidence type="ECO:0000256" key="20">
    <source>
        <dbReference type="ARBA" id="ARBA00047899"/>
    </source>
</evidence>
<dbReference type="FunFam" id="3.80.10.10:FF:001158">
    <property type="entry name" value="Leucine-rich repeat protein kinase family protein"/>
    <property type="match status" value="1"/>
</dbReference>
<evidence type="ECO:0000256" key="2">
    <source>
        <dbReference type="ARBA" id="ARBA00008684"/>
    </source>
</evidence>
<keyword evidence="16 23" id="KW-1133">Transmembrane helix</keyword>
<evidence type="ECO:0000313" key="26">
    <source>
        <dbReference type="Proteomes" id="UP000596660"/>
    </source>
</evidence>
<organism evidence="25 26">
    <name type="scientific">Chenopodium quinoa</name>
    <name type="common">Quinoa</name>
    <dbReference type="NCBI Taxonomy" id="63459"/>
    <lineage>
        <taxon>Eukaryota</taxon>
        <taxon>Viridiplantae</taxon>
        <taxon>Streptophyta</taxon>
        <taxon>Embryophyta</taxon>
        <taxon>Tracheophyta</taxon>
        <taxon>Spermatophyta</taxon>
        <taxon>Magnoliopsida</taxon>
        <taxon>eudicotyledons</taxon>
        <taxon>Gunneridae</taxon>
        <taxon>Pentapetalae</taxon>
        <taxon>Caryophyllales</taxon>
        <taxon>Chenopodiaceae</taxon>
        <taxon>Chenopodioideae</taxon>
        <taxon>Atripliceae</taxon>
        <taxon>Chenopodium</taxon>
    </lineage>
</organism>
<feature type="binding site" evidence="22">
    <location>
        <position position="733"/>
    </location>
    <ligand>
        <name>ATP</name>
        <dbReference type="ChEBI" id="CHEBI:30616"/>
    </ligand>
</feature>
<keyword evidence="7" id="KW-0597">Phosphoprotein</keyword>
<protein>
    <recommendedName>
        <fullName evidence="4">non-specific serine/threonine protein kinase</fullName>
        <ecNumber evidence="4">2.7.11.1</ecNumber>
    </recommendedName>
</protein>
<evidence type="ECO:0000259" key="24">
    <source>
        <dbReference type="PROSITE" id="PS50011"/>
    </source>
</evidence>
<evidence type="ECO:0000256" key="16">
    <source>
        <dbReference type="ARBA" id="ARBA00022989"/>
    </source>
</evidence>
<evidence type="ECO:0000256" key="18">
    <source>
        <dbReference type="ARBA" id="ARBA00023170"/>
    </source>
</evidence>
<keyword evidence="17 23" id="KW-0472">Membrane</keyword>
<comment type="similarity">
    <text evidence="3">Belongs to the RLP family.</text>
</comment>
<dbReference type="EC" id="2.7.11.1" evidence="4"/>
<dbReference type="PROSITE" id="PS00108">
    <property type="entry name" value="PROTEIN_KINASE_ST"/>
    <property type="match status" value="1"/>
</dbReference>
<evidence type="ECO:0000256" key="10">
    <source>
        <dbReference type="ARBA" id="ARBA00022692"/>
    </source>
</evidence>
<dbReference type="FunFam" id="3.80.10.10:FF:000275">
    <property type="entry name" value="Leucine-rich repeat receptor-like protein kinase"/>
    <property type="match status" value="1"/>
</dbReference>
<evidence type="ECO:0000256" key="8">
    <source>
        <dbReference type="ARBA" id="ARBA00022614"/>
    </source>
</evidence>
<dbReference type="Pfam" id="PF08263">
    <property type="entry name" value="LRRNT_2"/>
    <property type="match status" value="1"/>
</dbReference>
<dbReference type="GO" id="GO:0005886">
    <property type="term" value="C:plasma membrane"/>
    <property type="evidence" value="ECO:0007669"/>
    <property type="project" value="UniProtKB-SubCell"/>
</dbReference>